<dbReference type="AlphaFoldDB" id="A0A6N7PHK1"/>
<dbReference type="Proteomes" id="UP000440224">
    <property type="component" value="Unassembled WGS sequence"/>
</dbReference>
<evidence type="ECO:0000256" key="1">
    <source>
        <dbReference type="SAM" id="MobiDB-lite"/>
    </source>
</evidence>
<feature type="region of interest" description="Disordered" evidence="1">
    <location>
        <begin position="444"/>
        <end position="471"/>
    </location>
</feature>
<reference evidence="2 3" key="1">
    <citation type="submission" date="2019-10" db="EMBL/GenBank/DDBJ databases">
        <title>A soil myxobacterium in the family Polyangiaceae.</title>
        <authorList>
            <person name="Li Y."/>
            <person name="Wang J."/>
        </authorList>
    </citation>
    <scope>NUCLEOTIDE SEQUENCE [LARGE SCALE GENOMIC DNA]</scope>
    <source>
        <strain evidence="2 3">DSM 14734</strain>
    </source>
</reference>
<proteinExistence type="predicted"/>
<protein>
    <submittedName>
        <fullName evidence="2">Uncharacterized protein</fullName>
    </submittedName>
</protein>
<gene>
    <name evidence="2" type="ORF">GF068_05855</name>
</gene>
<keyword evidence="3" id="KW-1185">Reference proteome</keyword>
<evidence type="ECO:0000313" key="2">
    <source>
        <dbReference type="EMBL" id="MRG91448.1"/>
    </source>
</evidence>
<sequence length="500" mass="52930">MSTSQLGSPRKIVDLGAGITACAWLGSQGLVAFLTSRPARLVVAPVGATSGEPIDLPRITAQEVALLSKDVALVRDKEGTVWSVPIADPYRVREVVRDMRTLLPRPSGEGALAISDDGKLITLTLGRGEVSARPAEVSGQIRAAHVGPGVTYLLAEGEQGGQLRVIPGTALERIPSARVSLPAEASAFDQVRGGGAFGVVFKRGEASLCVVTQGGERAEAALVTLEGPIADVTVTETSVVVAFASGKLALYEAATLVAPGEGPKEPASTVAAGGKGRPRVLLATTTKGATSIWVGTAEGEVLRAAVEEVEVAAPEPAKVEVVAPLVQGASNEEIEAFRKEIASLKGELGEKARELQTVKGELDGKARESQTAKAELVEKVRELEVVKSELAGKARELEVVKSELAGKAHELSAVRAELSQQTHEFQNQTRELDSKARELEAAHHELTQAKRDRTNALDELREERERSEQSLGKRIDALLPERARGGVDFVVSLVESRLRR</sequence>
<evidence type="ECO:0000313" key="3">
    <source>
        <dbReference type="Proteomes" id="UP000440224"/>
    </source>
</evidence>
<dbReference type="RefSeq" id="WP_153818236.1">
    <property type="nucleotide sequence ID" value="NZ_WJIE01000001.1"/>
</dbReference>
<dbReference type="OrthoDB" id="5493550at2"/>
<organism evidence="2 3">
    <name type="scientific">Polyangium spumosum</name>
    <dbReference type="NCBI Taxonomy" id="889282"/>
    <lineage>
        <taxon>Bacteria</taxon>
        <taxon>Pseudomonadati</taxon>
        <taxon>Myxococcota</taxon>
        <taxon>Polyangia</taxon>
        <taxon>Polyangiales</taxon>
        <taxon>Polyangiaceae</taxon>
        <taxon>Polyangium</taxon>
    </lineage>
</organism>
<name>A0A6N7PHK1_9BACT</name>
<comment type="caution">
    <text evidence="2">The sequence shown here is derived from an EMBL/GenBank/DDBJ whole genome shotgun (WGS) entry which is preliminary data.</text>
</comment>
<accession>A0A6N7PHK1</accession>
<dbReference type="EMBL" id="WJIE01000001">
    <property type="protein sequence ID" value="MRG91448.1"/>
    <property type="molecule type" value="Genomic_DNA"/>
</dbReference>